<evidence type="ECO:0000313" key="2">
    <source>
        <dbReference type="EMBL" id="KAG8072930.1"/>
    </source>
</evidence>
<gene>
    <name evidence="2" type="ORF">GUJ93_ZPchr0006g42693</name>
</gene>
<feature type="compositionally biased region" description="Basic and acidic residues" evidence="1">
    <location>
        <begin position="1"/>
        <end position="23"/>
    </location>
</feature>
<sequence length="72" mass="8007">MDSKIEWRDAEEKNMAKERERDLGPVPAGGSSTSGEKAQRNEKEQASTARENAAAWAVPRPSQWSSKTNTME</sequence>
<keyword evidence="3" id="KW-1185">Reference proteome</keyword>
<feature type="region of interest" description="Disordered" evidence="1">
    <location>
        <begin position="1"/>
        <end position="72"/>
    </location>
</feature>
<proteinExistence type="predicted"/>
<organism evidence="2 3">
    <name type="scientific">Zizania palustris</name>
    <name type="common">Northern wild rice</name>
    <dbReference type="NCBI Taxonomy" id="103762"/>
    <lineage>
        <taxon>Eukaryota</taxon>
        <taxon>Viridiplantae</taxon>
        <taxon>Streptophyta</taxon>
        <taxon>Embryophyta</taxon>
        <taxon>Tracheophyta</taxon>
        <taxon>Spermatophyta</taxon>
        <taxon>Magnoliopsida</taxon>
        <taxon>Liliopsida</taxon>
        <taxon>Poales</taxon>
        <taxon>Poaceae</taxon>
        <taxon>BOP clade</taxon>
        <taxon>Oryzoideae</taxon>
        <taxon>Oryzeae</taxon>
        <taxon>Zizaniinae</taxon>
        <taxon>Zizania</taxon>
    </lineage>
</organism>
<comment type="caution">
    <text evidence="2">The sequence shown here is derived from an EMBL/GenBank/DDBJ whole genome shotgun (WGS) entry which is preliminary data.</text>
</comment>
<evidence type="ECO:0000313" key="3">
    <source>
        <dbReference type="Proteomes" id="UP000729402"/>
    </source>
</evidence>
<evidence type="ECO:0000256" key="1">
    <source>
        <dbReference type="SAM" id="MobiDB-lite"/>
    </source>
</evidence>
<dbReference type="Proteomes" id="UP000729402">
    <property type="component" value="Unassembled WGS sequence"/>
</dbReference>
<accession>A0A8J5VMZ1</accession>
<feature type="compositionally biased region" description="Polar residues" evidence="1">
    <location>
        <begin position="62"/>
        <end position="72"/>
    </location>
</feature>
<reference evidence="2" key="1">
    <citation type="journal article" date="2021" name="bioRxiv">
        <title>Whole Genome Assembly and Annotation of Northern Wild Rice, Zizania palustris L., Supports a Whole Genome Duplication in the Zizania Genus.</title>
        <authorList>
            <person name="Haas M."/>
            <person name="Kono T."/>
            <person name="Macchietto M."/>
            <person name="Millas R."/>
            <person name="McGilp L."/>
            <person name="Shao M."/>
            <person name="Duquette J."/>
            <person name="Hirsch C.N."/>
            <person name="Kimball J."/>
        </authorList>
    </citation>
    <scope>NUCLEOTIDE SEQUENCE</scope>
    <source>
        <tissue evidence="2">Fresh leaf tissue</tissue>
    </source>
</reference>
<reference evidence="2" key="2">
    <citation type="submission" date="2021-02" db="EMBL/GenBank/DDBJ databases">
        <authorList>
            <person name="Kimball J.A."/>
            <person name="Haas M.W."/>
            <person name="Macchietto M."/>
            <person name="Kono T."/>
            <person name="Duquette J."/>
            <person name="Shao M."/>
        </authorList>
    </citation>
    <scope>NUCLEOTIDE SEQUENCE</scope>
    <source>
        <tissue evidence="2">Fresh leaf tissue</tissue>
    </source>
</reference>
<dbReference type="EMBL" id="JAAALK010000283">
    <property type="protein sequence ID" value="KAG8072930.1"/>
    <property type="molecule type" value="Genomic_DNA"/>
</dbReference>
<name>A0A8J5VMZ1_ZIZPA</name>
<protein>
    <submittedName>
        <fullName evidence="2">Uncharacterized protein</fullName>
    </submittedName>
</protein>
<dbReference type="AlphaFoldDB" id="A0A8J5VMZ1"/>